<dbReference type="AlphaFoldDB" id="A0A0L6UPM0"/>
<gene>
    <name evidence="2" type="ORF">VP01_4408g1</name>
</gene>
<sequence>MENQETREPVTTSIQRRLDLILSQVLLKLDLVIQRDLGKLNLSKYNSKTDESQPLKKKPQQSKKNEMESENREPTPPFLASIRLDGACPGSRPPQVQLAKLPPPQTTTVSPDRDSHVLPLNPSMPSSTTPVIPPSFSSPSPTPIADSNISPTPVQPPLDLVPSHPAYPKRPLEQDFELPSASVGPSLSRKKAKKKRKSKLSVDPNITAGTCGRRTGYGEVRGGVSDDGESGALGPEVAAASVCRAAAPGSGAGRGYGDIPPGSNVAAGVGYYTVWKWPK</sequence>
<accession>A0A0L6UPM0</accession>
<dbReference type="EMBL" id="LAVV01009511">
    <property type="protein sequence ID" value="KNZ50471.1"/>
    <property type="molecule type" value="Genomic_DNA"/>
</dbReference>
<feature type="compositionally biased region" description="Basic residues" evidence="1">
    <location>
        <begin position="188"/>
        <end position="199"/>
    </location>
</feature>
<feature type="region of interest" description="Disordered" evidence="1">
    <location>
        <begin position="45"/>
        <end position="233"/>
    </location>
</feature>
<keyword evidence="3" id="KW-1185">Reference proteome</keyword>
<proteinExistence type="predicted"/>
<evidence type="ECO:0000313" key="2">
    <source>
        <dbReference type="EMBL" id="KNZ50471.1"/>
    </source>
</evidence>
<organism evidence="2 3">
    <name type="scientific">Puccinia sorghi</name>
    <dbReference type="NCBI Taxonomy" id="27349"/>
    <lineage>
        <taxon>Eukaryota</taxon>
        <taxon>Fungi</taxon>
        <taxon>Dikarya</taxon>
        <taxon>Basidiomycota</taxon>
        <taxon>Pucciniomycotina</taxon>
        <taxon>Pucciniomycetes</taxon>
        <taxon>Pucciniales</taxon>
        <taxon>Pucciniaceae</taxon>
        <taxon>Puccinia</taxon>
    </lineage>
</organism>
<feature type="compositionally biased region" description="Basic and acidic residues" evidence="1">
    <location>
        <begin position="63"/>
        <end position="73"/>
    </location>
</feature>
<feature type="non-terminal residue" evidence="2">
    <location>
        <position position="279"/>
    </location>
</feature>
<comment type="caution">
    <text evidence="2">The sequence shown here is derived from an EMBL/GenBank/DDBJ whole genome shotgun (WGS) entry which is preliminary data.</text>
</comment>
<feature type="compositionally biased region" description="Low complexity" evidence="1">
    <location>
        <begin position="123"/>
        <end position="139"/>
    </location>
</feature>
<protein>
    <submittedName>
        <fullName evidence="2">Uncharacterized protein</fullName>
    </submittedName>
</protein>
<evidence type="ECO:0000256" key="1">
    <source>
        <dbReference type="SAM" id="MobiDB-lite"/>
    </source>
</evidence>
<name>A0A0L6UPM0_9BASI</name>
<evidence type="ECO:0000313" key="3">
    <source>
        <dbReference type="Proteomes" id="UP000037035"/>
    </source>
</evidence>
<dbReference type="OrthoDB" id="2519120at2759"/>
<reference evidence="2 3" key="1">
    <citation type="submission" date="2015-08" db="EMBL/GenBank/DDBJ databases">
        <title>Next Generation Sequencing and Analysis of the Genome of Puccinia sorghi L Schw, the Causal Agent of Maize Common Rust.</title>
        <authorList>
            <person name="Rochi L."/>
            <person name="Burguener G."/>
            <person name="Darino M."/>
            <person name="Turjanski A."/>
            <person name="Kreff E."/>
            <person name="Dieguez M.J."/>
            <person name="Sacco F."/>
        </authorList>
    </citation>
    <scope>NUCLEOTIDE SEQUENCE [LARGE SCALE GENOMIC DNA]</scope>
    <source>
        <strain evidence="2 3">RO10H11247</strain>
    </source>
</reference>
<dbReference type="Proteomes" id="UP000037035">
    <property type="component" value="Unassembled WGS sequence"/>
</dbReference>
<dbReference type="VEuPathDB" id="FungiDB:VP01_4408g1"/>